<evidence type="ECO:0000256" key="1">
    <source>
        <dbReference type="ARBA" id="ARBA00004196"/>
    </source>
</evidence>
<comment type="caution">
    <text evidence="6">The sequence shown here is derived from an EMBL/GenBank/DDBJ whole genome shotgun (WGS) entry which is preliminary data.</text>
</comment>
<evidence type="ECO:0000313" key="7">
    <source>
        <dbReference type="Proteomes" id="UP001239462"/>
    </source>
</evidence>
<feature type="compositionally biased region" description="Polar residues" evidence="5">
    <location>
        <begin position="26"/>
        <end position="49"/>
    </location>
</feature>
<dbReference type="PANTHER" id="PTHR42852">
    <property type="entry name" value="THIOL:DISULFIDE INTERCHANGE PROTEIN DSBE"/>
    <property type="match status" value="1"/>
</dbReference>
<evidence type="ECO:0000256" key="5">
    <source>
        <dbReference type="SAM" id="MobiDB-lite"/>
    </source>
</evidence>
<reference evidence="6 7" key="1">
    <citation type="submission" date="2023-06" db="EMBL/GenBank/DDBJ databases">
        <title>Roseiconus lacunae JC819 isolated from Gulf of Mannar region, Tamil Nadu.</title>
        <authorList>
            <person name="Pk S."/>
            <person name="Ch S."/>
            <person name="Ch V.R."/>
        </authorList>
    </citation>
    <scope>NUCLEOTIDE SEQUENCE [LARGE SCALE GENOMIC DNA]</scope>
    <source>
        <strain evidence="6 7">JC819</strain>
    </source>
</reference>
<name>A0ABT7PNA7_9BACT</name>
<dbReference type="EMBL" id="JASZZN010000018">
    <property type="protein sequence ID" value="MDM4017999.1"/>
    <property type="molecule type" value="Genomic_DNA"/>
</dbReference>
<proteinExistence type="predicted"/>
<organism evidence="6 7">
    <name type="scientific">Roseiconus lacunae</name>
    <dbReference type="NCBI Taxonomy" id="2605694"/>
    <lineage>
        <taxon>Bacteria</taxon>
        <taxon>Pseudomonadati</taxon>
        <taxon>Planctomycetota</taxon>
        <taxon>Planctomycetia</taxon>
        <taxon>Pirellulales</taxon>
        <taxon>Pirellulaceae</taxon>
        <taxon>Roseiconus</taxon>
    </lineage>
</organism>
<protein>
    <submittedName>
        <fullName evidence="6">TlpA disulfide reductase family protein</fullName>
    </submittedName>
</protein>
<evidence type="ECO:0000313" key="6">
    <source>
        <dbReference type="EMBL" id="MDM4017999.1"/>
    </source>
</evidence>
<keyword evidence="4" id="KW-0676">Redox-active center</keyword>
<dbReference type="InterPro" id="IPR050553">
    <property type="entry name" value="Thioredoxin_ResA/DsbE_sf"/>
</dbReference>
<sequence length="559" mass="60688">MSGHFQPAGFSAIFFVTMLCLGCTQPNEESISEPETNTGDVGGVTNAQDHATKPSLLDAVANKRPSAPSDPGAEELPPAPGEAEEMTSQKPAPGLNFHLADDVPNAPTDDQNDDLAGDLNRRQLRQDFTPQELIDWLQYCDLDMEAVGRGKTQLKDPVEISRMLEAIARKKLEGSLQLKNHADATETQKIAGLRGQLQSLSHLASMGDLPSAKALKTLAESNLDSEIPSVAGDSRIILIGFALDELAGGRDEAADELVELVNSMQPKSQADIPAVLMLAEARRTLADYGMIDQAAKVRERILTLYGESTDPTISQIAADAAGTAKFDRARRLLDAILDNDEVAIERWTDAVNELLNDSPDIFAVQFLLEATLHLEVFGRDNFVKETFRLLSENITDEDSTIAKEVATAKEAMQARRDVIGTTFDFENYPVVVDQTLTPVDYEDKIVLMPFWVMQFPGSLQILPLLQKVQSSAPDRISIVGMNLDPAEAPVREFIASNQITFPNFRSVSSGNGEVANPIAAEFGLVSMPFVAVIDPGGKVAAIDFSGMRLESIVKELLAN</sequence>
<feature type="region of interest" description="Disordered" evidence="5">
    <location>
        <begin position="26"/>
        <end position="116"/>
    </location>
</feature>
<gene>
    <name evidence="6" type="ORF">QTN89_21305</name>
</gene>
<dbReference type="CDD" id="cd02966">
    <property type="entry name" value="TlpA_like_family"/>
    <property type="match status" value="1"/>
</dbReference>
<dbReference type="RefSeq" id="WP_289165617.1">
    <property type="nucleotide sequence ID" value="NZ_JASZZN010000018.1"/>
</dbReference>
<evidence type="ECO:0000256" key="2">
    <source>
        <dbReference type="ARBA" id="ARBA00022748"/>
    </source>
</evidence>
<keyword evidence="7" id="KW-1185">Reference proteome</keyword>
<dbReference type="Proteomes" id="UP001239462">
    <property type="component" value="Unassembled WGS sequence"/>
</dbReference>
<keyword evidence="2" id="KW-0201">Cytochrome c-type biogenesis</keyword>
<dbReference type="PANTHER" id="PTHR42852:SF6">
    <property type="entry name" value="THIOL:DISULFIDE INTERCHANGE PROTEIN DSBE"/>
    <property type="match status" value="1"/>
</dbReference>
<dbReference type="InterPro" id="IPR036249">
    <property type="entry name" value="Thioredoxin-like_sf"/>
</dbReference>
<evidence type="ECO:0000256" key="3">
    <source>
        <dbReference type="ARBA" id="ARBA00023157"/>
    </source>
</evidence>
<comment type="subcellular location">
    <subcellularLocation>
        <location evidence="1">Cell envelope</location>
    </subcellularLocation>
</comment>
<dbReference type="Gene3D" id="3.40.30.10">
    <property type="entry name" value="Glutaredoxin"/>
    <property type="match status" value="1"/>
</dbReference>
<evidence type="ECO:0000256" key="4">
    <source>
        <dbReference type="ARBA" id="ARBA00023284"/>
    </source>
</evidence>
<accession>A0ABT7PNA7</accession>
<keyword evidence="3" id="KW-1015">Disulfide bond</keyword>
<dbReference type="SUPFAM" id="SSF52833">
    <property type="entry name" value="Thioredoxin-like"/>
    <property type="match status" value="1"/>
</dbReference>